<evidence type="ECO:0000313" key="5">
    <source>
        <dbReference type="EMBL" id="CAF1307657.1"/>
    </source>
</evidence>
<feature type="compositionally biased region" description="Polar residues" evidence="2">
    <location>
        <begin position="228"/>
        <end position="246"/>
    </location>
</feature>
<dbReference type="GO" id="GO:0003723">
    <property type="term" value="F:RNA binding"/>
    <property type="evidence" value="ECO:0007669"/>
    <property type="project" value="UniProtKB-UniRule"/>
</dbReference>
<evidence type="ECO:0000313" key="9">
    <source>
        <dbReference type="Proteomes" id="UP000663824"/>
    </source>
</evidence>
<dbReference type="InterPro" id="IPR012677">
    <property type="entry name" value="Nucleotide-bd_a/b_plait_sf"/>
</dbReference>
<feature type="domain" description="RRM" evidence="3">
    <location>
        <begin position="7"/>
        <end position="106"/>
    </location>
</feature>
<sequence length="283" mass="32520">MNISTCNTIYVGNIQSIDDNTLREYFQRFGEIEALFHNCSRAVDEWLIDYRFIRFSSNTDISMFLTNKVDHTIGRIRLDIHSYDVAFNDETRLLLDRKICIAHTNPKLDRNIIKKAFTRYGRILNCTCVSSGNGVEYVYIEFDSINSVRSVLSSSQNHSAGRTSLAVKQALRPSQIGVKVENNNMKSFKYSYPEPRSDTGRQFSSNAHSSMTSTPPVQCLKVSQNENSLESNTLATSPQSSSQQQLKDLEEECGLIIRKDFDEITYQIEKYLQKQQQTYKKLR</sequence>
<dbReference type="EMBL" id="CAJNOV010001811">
    <property type="protein sequence ID" value="CAF1079321.1"/>
    <property type="molecule type" value="Genomic_DNA"/>
</dbReference>
<dbReference type="Gene3D" id="3.30.70.330">
    <property type="match status" value="2"/>
</dbReference>
<dbReference type="Proteomes" id="UP000663834">
    <property type="component" value="Unassembled WGS sequence"/>
</dbReference>
<protein>
    <recommendedName>
        <fullName evidence="3">RRM domain-containing protein</fullName>
    </recommendedName>
</protein>
<dbReference type="AlphaFoldDB" id="A0A816XJS1"/>
<comment type="caution">
    <text evidence="6">The sequence shown here is derived from an EMBL/GenBank/DDBJ whole genome shotgun (WGS) entry which is preliminary data.</text>
</comment>
<evidence type="ECO:0000259" key="3">
    <source>
        <dbReference type="PROSITE" id="PS50102"/>
    </source>
</evidence>
<name>A0A816XJS1_9BILA</name>
<dbReference type="EMBL" id="CAJNRE010016656">
    <property type="protein sequence ID" value="CAF2147758.1"/>
    <property type="molecule type" value="Genomic_DNA"/>
</dbReference>
<dbReference type="Proteomes" id="UP000663855">
    <property type="component" value="Unassembled WGS sequence"/>
</dbReference>
<dbReference type="EMBL" id="CAJNOW010001118">
    <property type="protein sequence ID" value="CAF1307657.1"/>
    <property type="molecule type" value="Genomic_DNA"/>
</dbReference>
<dbReference type="PROSITE" id="PS50102">
    <property type="entry name" value="RRM"/>
    <property type="match status" value="1"/>
</dbReference>
<evidence type="ECO:0000256" key="2">
    <source>
        <dbReference type="SAM" id="MobiDB-lite"/>
    </source>
</evidence>
<dbReference type="Proteomes" id="UP000663824">
    <property type="component" value="Unassembled WGS sequence"/>
</dbReference>
<feature type="compositionally biased region" description="Polar residues" evidence="2">
    <location>
        <begin position="200"/>
        <end position="216"/>
    </location>
</feature>
<dbReference type="SMART" id="SM00360">
    <property type="entry name" value="RRM"/>
    <property type="match status" value="2"/>
</dbReference>
<evidence type="ECO:0000313" key="8">
    <source>
        <dbReference type="EMBL" id="CAF4863708.1"/>
    </source>
</evidence>
<reference evidence="6" key="1">
    <citation type="submission" date="2021-02" db="EMBL/GenBank/DDBJ databases">
        <authorList>
            <person name="Nowell W R."/>
        </authorList>
    </citation>
    <scope>NUCLEOTIDE SEQUENCE</scope>
</reference>
<evidence type="ECO:0000256" key="1">
    <source>
        <dbReference type="PROSITE-ProRule" id="PRU00176"/>
    </source>
</evidence>
<evidence type="ECO:0000313" key="4">
    <source>
        <dbReference type="EMBL" id="CAF1079321.1"/>
    </source>
</evidence>
<dbReference type="OrthoDB" id="10016659at2759"/>
<organism evidence="6 9">
    <name type="scientific">Rotaria magnacalcarata</name>
    <dbReference type="NCBI Taxonomy" id="392030"/>
    <lineage>
        <taxon>Eukaryota</taxon>
        <taxon>Metazoa</taxon>
        <taxon>Spiralia</taxon>
        <taxon>Gnathifera</taxon>
        <taxon>Rotifera</taxon>
        <taxon>Eurotatoria</taxon>
        <taxon>Bdelloidea</taxon>
        <taxon>Philodinida</taxon>
        <taxon>Philodinidae</taxon>
        <taxon>Rotaria</taxon>
    </lineage>
</organism>
<proteinExistence type="predicted"/>
<dbReference type="InterPro" id="IPR035979">
    <property type="entry name" value="RBD_domain_sf"/>
</dbReference>
<accession>A0A816XJS1</accession>
<evidence type="ECO:0000313" key="7">
    <source>
        <dbReference type="EMBL" id="CAF4143411.1"/>
    </source>
</evidence>
<evidence type="ECO:0000313" key="6">
    <source>
        <dbReference type="EMBL" id="CAF2147758.1"/>
    </source>
</evidence>
<feature type="region of interest" description="Disordered" evidence="2">
    <location>
        <begin position="228"/>
        <end position="247"/>
    </location>
</feature>
<dbReference type="EMBL" id="CAJOBI010009667">
    <property type="protein sequence ID" value="CAF4143411.1"/>
    <property type="molecule type" value="Genomic_DNA"/>
</dbReference>
<feature type="region of interest" description="Disordered" evidence="2">
    <location>
        <begin position="188"/>
        <end position="216"/>
    </location>
</feature>
<dbReference type="SUPFAM" id="SSF54928">
    <property type="entry name" value="RNA-binding domain, RBD"/>
    <property type="match status" value="1"/>
</dbReference>
<dbReference type="Proteomes" id="UP000681967">
    <property type="component" value="Unassembled WGS sequence"/>
</dbReference>
<keyword evidence="1" id="KW-0694">RNA-binding</keyword>
<dbReference type="InterPro" id="IPR000504">
    <property type="entry name" value="RRM_dom"/>
</dbReference>
<dbReference type="Proteomes" id="UP000676336">
    <property type="component" value="Unassembled WGS sequence"/>
</dbReference>
<gene>
    <name evidence="8" type="ORF">BYL167_LOCUS50670</name>
    <name evidence="4" type="ORF">CJN711_LOCUS6117</name>
    <name evidence="5" type="ORF">KQP761_LOCUS5092</name>
    <name evidence="6" type="ORF">MBJ925_LOCUS30710</name>
    <name evidence="7" type="ORF">SMN809_LOCUS19372</name>
</gene>
<dbReference type="EMBL" id="CAJOBH010156421">
    <property type="protein sequence ID" value="CAF4863708.1"/>
    <property type="molecule type" value="Genomic_DNA"/>
</dbReference>